<name>A0ABT1YA95_9BACL</name>
<dbReference type="RefSeq" id="WP_258211737.1">
    <property type="nucleotide sequence ID" value="NZ_JANQBD010000002.1"/>
</dbReference>
<reference evidence="4 5" key="1">
    <citation type="submission" date="2022-08" db="EMBL/GenBank/DDBJ databases">
        <title>Paenibacillus endoradicis sp. nov., Paenibacillus radicibacter sp. nov and Paenibacillus pararadicis sp. nov., three cold-adapted plant growth-promoting bacteria isolated from root of Larix gmelinii in Great Khingan.</title>
        <authorList>
            <person name="Xue H."/>
        </authorList>
    </citation>
    <scope>NUCLEOTIDE SEQUENCE [LARGE SCALE GENOMIC DNA]</scope>
    <source>
        <strain evidence="4 5">N5-1-1-5</strain>
    </source>
</reference>
<dbReference type="InterPro" id="IPR050832">
    <property type="entry name" value="Bact_Acetyltransf"/>
</dbReference>
<keyword evidence="1" id="KW-0808">Transferase</keyword>
<feature type="domain" description="N-acetyltransferase" evidence="3">
    <location>
        <begin position="4"/>
        <end position="151"/>
    </location>
</feature>
<dbReference type="Proteomes" id="UP001300012">
    <property type="component" value="Unassembled WGS sequence"/>
</dbReference>
<dbReference type="Gene3D" id="3.40.630.30">
    <property type="match status" value="1"/>
</dbReference>
<comment type="caution">
    <text evidence="4">The sequence shown here is derived from an EMBL/GenBank/DDBJ whole genome shotgun (WGS) entry which is preliminary data.</text>
</comment>
<dbReference type="Pfam" id="PF00583">
    <property type="entry name" value="Acetyltransf_1"/>
    <property type="match status" value="1"/>
</dbReference>
<keyword evidence="5" id="KW-1185">Reference proteome</keyword>
<evidence type="ECO:0000313" key="5">
    <source>
        <dbReference type="Proteomes" id="UP001300012"/>
    </source>
</evidence>
<dbReference type="PROSITE" id="PS51186">
    <property type="entry name" value="GNAT"/>
    <property type="match status" value="1"/>
</dbReference>
<protein>
    <submittedName>
        <fullName evidence="4">GNAT family N-acetyltransferase</fullName>
    </submittedName>
</protein>
<organism evidence="4 5">
    <name type="scientific">Paenibacillus radicis</name>
    <name type="common">ex Xue et al. 2023</name>
    <dbReference type="NCBI Taxonomy" id="2972489"/>
    <lineage>
        <taxon>Bacteria</taxon>
        <taxon>Bacillati</taxon>
        <taxon>Bacillota</taxon>
        <taxon>Bacilli</taxon>
        <taxon>Bacillales</taxon>
        <taxon>Paenibacillaceae</taxon>
        <taxon>Paenibacillus</taxon>
    </lineage>
</organism>
<evidence type="ECO:0000256" key="1">
    <source>
        <dbReference type="ARBA" id="ARBA00022679"/>
    </source>
</evidence>
<gene>
    <name evidence="4" type="ORF">NV381_02750</name>
</gene>
<dbReference type="InterPro" id="IPR000182">
    <property type="entry name" value="GNAT_dom"/>
</dbReference>
<dbReference type="EMBL" id="JANQBD010000002">
    <property type="protein sequence ID" value="MCR8630114.1"/>
    <property type="molecule type" value="Genomic_DNA"/>
</dbReference>
<evidence type="ECO:0000256" key="2">
    <source>
        <dbReference type="ARBA" id="ARBA00023315"/>
    </source>
</evidence>
<sequence>MNEIIIQKVNHLDTHKLILLVEESASEGFRHIKRLVNDYETGANKFDKEGEALFIAYQNNEIVGVCGLNRDPYAKSKEVGRVRRLYISPRVRRLGIGRTLMDSVIAEARKNYKMLVLRTDNPIADVFYLSIGFSVKLDSENDSHLLQLDEINNNRGGTIYA</sequence>
<accession>A0ABT1YA95</accession>
<proteinExistence type="predicted"/>
<evidence type="ECO:0000313" key="4">
    <source>
        <dbReference type="EMBL" id="MCR8630114.1"/>
    </source>
</evidence>
<dbReference type="InterPro" id="IPR016181">
    <property type="entry name" value="Acyl_CoA_acyltransferase"/>
</dbReference>
<keyword evidence="2" id="KW-0012">Acyltransferase</keyword>
<dbReference type="PANTHER" id="PTHR43877">
    <property type="entry name" value="AMINOALKYLPHOSPHONATE N-ACETYLTRANSFERASE-RELATED-RELATED"/>
    <property type="match status" value="1"/>
</dbReference>
<dbReference type="SUPFAM" id="SSF55729">
    <property type="entry name" value="Acyl-CoA N-acyltransferases (Nat)"/>
    <property type="match status" value="1"/>
</dbReference>
<dbReference type="CDD" id="cd04301">
    <property type="entry name" value="NAT_SF"/>
    <property type="match status" value="1"/>
</dbReference>
<evidence type="ECO:0000259" key="3">
    <source>
        <dbReference type="PROSITE" id="PS51186"/>
    </source>
</evidence>